<evidence type="ECO:0000313" key="11">
    <source>
        <dbReference type="EMBL" id="KAK6166100.1"/>
    </source>
</evidence>
<evidence type="ECO:0000256" key="8">
    <source>
        <dbReference type="SAM" id="Phobius"/>
    </source>
</evidence>
<reference evidence="11 12" key="1">
    <citation type="submission" date="2024-01" db="EMBL/GenBank/DDBJ databases">
        <title>The genome of the rayed Mediterranean limpet Patella caerulea (Linnaeus, 1758).</title>
        <authorList>
            <person name="Anh-Thu Weber A."/>
            <person name="Halstead-Nussloch G."/>
        </authorList>
    </citation>
    <scope>NUCLEOTIDE SEQUENCE [LARGE SCALE GENOMIC DNA]</scope>
    <source>
        <strain evidence="11">AATW-2023a</strain>
        <tissue evidence="11">Whole specimen</tissue>
    </source>
</reference>
<dbReference type="InterPro" id="IPR044865">
    <property type="entry name" value="MRH_dom"/>
</dbReference>
<dbReference type="PROSITE" id="PS51914">
    <property type="entry name" value="MRH"/>
    <property type="match status" value="1"/>
</dbReference>
<dbReference type="GO" id="GO:0005802">
    <property type="term" value="C:trans-Golgi network"/>
    <property type="evidence" value="ECO:0007669"/>
    <property type="project" value="TreeGrafter"/>
</dbReference>
<dbReference type="SUPFAM" id="SSF50911">
    <property type="entry name" value="Mannose 6-phosphate receptor domain"/>
    <property type="match status" value="1"/>
</dbReference>
<keyword evidence="2" id="KW-0813">Transport</keyword>
<dbReference type="InterPro" id="IPR009011">
    <property type="entry name" value="Man6P_isomerase_rcpt-bd_dom_sf"/>
</dbReference>
<evidence type="ECO:0000256" key="7">
    <source>
        <dbReference type="ARBA" id="ARBA00023157"/>
    </source>
</evidence>
<evidence type="ECO:0000313" key="12">
    <source>
        <dbReference type="Proteomes" id="UP001347796"/>
    </source>
</evidence>
<feature type="signal peptide" evidence="9">
    <location>
        <begin position="1"/>
        <end position="17"/>
    </location>
</feature>
<comment type="caution">
    <text evidence="11">The sequence shown here is derived from an EMBL/GenBank/DDBJ whole genome shotgun (WGS) entry which is preliminary data.</text>
</comment>
<dbReference type="PANTHER" id="PTHR15071">
    <property type="entry name" value="MANNOSE-6-PHOSPHATE RECEPTOR FAMILY MEMBER"/>
    <property type="match status" value="1"/>
</dbReference>
<evidence type="ECO:0000256" key="4">
    <source>
        <dbReference type="ARBA" id="ARBA00022729"/>
    </source>
</evidence>
<feature type="chain" id="PRO_5042971104" description="MRH domain-containing protein" evidence="9">
    <location>
        <begin position="18"/>
        <end position="265"/>
    </location>
</feature>
<comment type="subcellular location">
    <subcellularLocation>
        <location evidence="1">Endomembrane system</location>
    </subcellularLocation>
</comment>
<keyword evidence="7" id="KW-1015">Disulfide bond</keyword>
<keyword evidence="4 9" id="KW-0732">Signal</keyword>
<keyword evidence="3 8" id="KW-0812">Transmembrane</keyword>
<organism evidence="11 12">
    <name type="scientific">Patella caerulea</name>
    <name type="common">Rayed Mediterranean limpet</name>
    <dbReference type="NCBI Taxonomy" id="87958"/>
    <lineage>
        <taxon>Eukaryota</taxon>
        <taxon>Metazoa</taxon>
        <taxon>Spiralia</taxon>
        <taxon>Lophotrochozoa</taxon>
        <taxon>Mollusca</taxon>
        <taxon>Gastropoda</taxon>
        <taxon>Patellogastropoda</taxon>
        <taxon>Patelloidea</taxon>
        <taxon>Patellidae</taxon>
        <taxon>Patella</taxon>
    </lineage>
</organism>
<keyword evidence="12" id="KW-1185">Reference proteome</keyword>
<evidence type="ECO:0000256" key="5">
    <source>
        <dbReference type="ARBA" id="ARBA00022989"/>
    </source>
</evidence>
<accession>A0AAN8J413</accession>
<dbReference type="Gene3D" id="2.70.130.10">
    <property type="entry name" value="Mannose-6-phosphate receptor binding domain"/>
    <property type="match status" value="1"/>
</dbReference>
<protein>
    <recommendedName>
        <fullName evidence="10">MRH domain-containing protein</fullName>
    </recommendedName>
</protein>
<dbReference type="AlphaFoldDB" id="A0AAN8J413"/>
<proteinExistence type="predicted"/>
<feature type="transmembrane region" description="Helical" evidence="8">
    <location>
        <begin position="206"/>
        <end position="232"/>
    </location>
</feature>
<dbReference type="EMBL" id="JAZGQO010000021">
    <property type="protein sequence ID" value="KAK6166100.1"/>
    <property type="molecule type" value="Genomic_DNA"/>
</dbReference>
<dbReference type="PANTHER" id="PTHR15071:SF34">
    <property type="entry name" value="MRH DOMAIN-CONTAINING PROTEIN"/>
    <property type="match status" value="1"/>
</dbReference>
<gene>
    <name evidence="11" type="ORF">SNE40_022868</name>
</gene>
<feature type="domain" description="MRH" evidence="10">
    <location>
        <begin position="23"/>
        <end position="163"/>
    </location>
</feature>
<name>A0AAN8J413_PATCE</name>
<sequence length="265" mass="30234">MIIHIFWLLLIIYVALARSIQYKTCSPRSFCSCETVDGVIDLHPLGNKDRNPRFTGIIEPKGIFTFSWNPCYSFNEKACQNVSICQYDKIRGDSFTLGTHNSIEYTSQDGVLLIEYSADTDIQRTSDIKIICDPTVEGRLQFIAESPPTFYHFELVSRYGCPVPRSQSLHFMPVASPMTNRKEGRSLSTHLIPSMPSSNDRTVNTITLIFTCIVVMVMLVVLLSLMGIGLMISRHTNLHPDTNILQKYYYQNTYRNSDKLDCYTK</sequence>
<keyword evidence="5 8" id="KW-1133">Transmembrane helix</keyword>
<evidence type="ECO:0000256" key="6">
    <source>
        <dbReference type="ARBA" id="ARBA00023136"/>
    </source>
</evidence>
<evidence type="ECO:0000256" key="1">
    <source>
        <dbReference type="ARBA" id="ARBA00004308"/>
    </source>
</evidence>
<evidence type="ECO:0000259" key="10">
    <source>
        <dbReference type="PROSITE" id="PS51914"/>
    </source>
</evidence>
<dbReference type="Proteomes" id="UP001347796">
    <property type="component" value="Unassembled WGS sequence"/>
</dbReference>
<evidence type="ECO:0000256" key="2">
    <source>
        <dbReference type="ARBA" id="ARBA00022448"/>
    </source>
</evidence>
<evidence type="ECO:0000256" key="3">
    <source>
        <dbReference type="ARBA" id="ARBA00022692"/>
    </source>
</evidence>
<evidence type="ECO:0000256" key="9">
    <source>
        <dbReference type="SAM" id="SignalP"/>
    </source>
</evidence>
<keyword evidence="6 8" id="KW-0472">Membrane</keyword>